<accession>A0A0P6SD14</accession>
<organism evidence="1 2">
    <name type="scientific">Streptococcus phocae</name>
    <dbReference type="NCBI Taxonomy" id="119224"/>
    <lineage>
        <taxon>Bacteria</taxon>
        <taxon>Bacillati</taxon>
        <taxon>Bacillota</taxon>
        <taxon>Bacilli</taxon>
        <taxon>Lactobacillales</taxon>
        <taxon>Streptococcaceae</taxon>
        <taxon>Streptococcus</taxon>
    </lineage>
</organism>
<dbReference type="PATRIC" id="fig|119224.3.peg.1194"/>
<evidence type="ECO:0000313" key="1">
    <source>
        <dbReference type="EMBL" id="KPJ21916.1"/>
    </source>
</evidence>
<dbReference type="STRING" id="119224.AKK44_07260"/>
<dbReference type="AlphaFoldDB" id="A0A0P6SD14"/>
<evidence type="ECO:0000313" key="2">
    <source>
        <dbReference type="Proteomes" id="UP000049578"/>
    </source>
</evidence>
<dbReference type="Pfam" id="PF15980">
    <property type="entry name" value="ComGF"/>
    <property type="match status" value="1"/>
</dbReference>
<name>A0A0P6SD14_9STRE</name>
<gene>
    <name evidence="1" type="ORF">AKK44_07260</name>
</gene>
<protein>
    <submittedName>
        <fullName evidence="1">Competence protein ComGF</fullName>
    </submittedName>
</protein>
<reference evidence="1 2" key="1">
    <citation type="submission" date="2015-08" db="EMBL/GenBank/DDBJ databases">
        <title>Genome sequence of Streptococcus phocae subsp. phocae ATCC 51973T isolated from liver specimen obtained from seal.</title>
        <authorList>
            <person name="Avendano-Herrera R."/>
        </authorList>
    </citation>
    <scope>NUCLEOTIDE SEQUENCE [LARGE SCALE GENOMIC DNA]</scope>
    <source>
        <strain evidence="1 2">ATCC 51973</strain>
    </source>
</reference>
<comment type="caution">
    <text evidence="1">The sequence shown here is derived from an EMBL/GenBank/DDBJ whole genome shotgun (WGS) entry which is preliminary data.</text>
</comment>
<sequence>MECLLSLLIISGTMLVYQGLTQSLVSHSHYLARNDQDNWLLFSQQLREELRGASFQKVEGNRLYIKKQKQLLSLGQFKSHDFRKSSGTGRGYQPMLFGLSHSHIEAKENRVTITLIWKSGLERTFSYAFQENR</sequence>
<dbReference type="NCBIfam" id="NF041002">
    <property type="entry name" value="pilin_ComGF"/>
    <property type="match status" value="1"/>
</dbReference>
<proteinExistence type="predicted"/>
<keyword evidence="2" id="KW-1185">Reference proteome</keyword>
<dbReference type="RefSeq" id="WP_054279126.1">
    <property type="nucleotide sequence ID" value="NZ_LHQM01000035.1"/>
</dbReference>
<dbReference type="Proteomes" id="UP000049578">
    <property type="component" value="Unassembled WGS sequence"/>
</dbReference>
<dbReference type="PIRSF" id="PIRSF031611">
    <property type="entry name" value="Competence_ComGF"/>
    <property type="match status" value="1"/>
</dbReference>
<dbReference type="EMBL" id="LHQM01000035">
    <property type="protein sequence ID" value="KPJ21916.1"/>
    <property type="molecule type" value="Genomic_DNA"/>
</dbReference>
<dbReference type="InterPro" id="IPR016977">
    <property type="entry name" value="ComGF"/>
</dbReference>